<dbReference type="Pfam" id="PF00990">
    <property type="entry name" value="GGDEF"/>
    <property type="match status" value="1"/>
</dbReference>
<proteinExistence type="predicted"/>
<organism evidence="4 5">
    <name type="scientific">Lichenifustis flavocetrariae</name>
    <dbReference type="NCBI Taxonomy" id="2949735"/>
    <lineage>
        <taxon>Bacteria</taxon>
        <taxon>Pseudomonadati</taxon>
        <taxon>Pseudomonadota</taxon>
        <taxon>Alphaproteobacteria</taxon>
        <taxon>Hyphomicrobiales</taxon>
        <taxon>Lichenihabitantaceae</taxon>
        <taxon>Lichenifustis</taxon>
    </lineage>
</organism>
<dbReference type="PANTHER" id="PTHR45138">
    <property type="entry name" value="REGULATORY COMPONENTS OF SENSORY TRANSDUCTION SYSTEM"/>
    <property type="match status" value="1"/>
</dbReference>
<dbReference type="GO" id="GO:0005886">
    <property type="term" value="C:plasma membrane"/>
    <property type="evidence" value="ECO:0007669"/>
    <property type="project" value="TreeGrafter"/>
</dbReference>
<dbReference type="SUPFAM" id="SSF55785">
    <property type="entry name" value="PYP-like sensor domain (PAS domain)"/>
    <property type="match status" value="1"/>
</dbReference>
<dbReference type="InterPro" id="IPR029787">
    <property type="entry name" value="Nucleotide_cyclase"/>
</dbReference>
<dbReference type="Proteomes" id="UP001165667">
    <property type="component" value="Unassembled WGS sequence"/>
</dbReference>
<evidence type="ECO:0000313" key="5">
    <source>
        <dbReference type="Proteomes" id="UP001165667"/>
    </source>
</evidence>
<dbReference type="InterPro" id="IPR035965">
    <property type="entry name" value="PAS-like_dom_sf"/>
</dbReference>
<sequence length="438" mass="47515">MTDITTDVEREHSELLQFLYACPVGLIQADMNGRMTMLNPVAMQLLHRLGNASASMNVFAALEGYAPELRNMITSFSGNNGQICQGHRIHVGRPASHGNSIPMVLACTLVKLGPVSLMATLEDVSEQVAQEQRLKQADAWFASFLNGADEYGVVAIDADGRIQALDPVARQQTGFEEGDLVGAHVQVLDNPDPGSASMNITEEIEVARRDGWHLTEGWCAKRGGSRYRCQRLICVRGKMEVAAQIVPGYTVILRPLSHVGMDADQLRRRLTTDLLTGAYNRAHFFDVAEEEIRRCAQRDNAVGLICIDIDHFKTVNDTHGHAVGDLVLKAVAEACMGVLRSSGTFARLGGEEFTALLPSSDPSTTIEIAERLRAAIAVISVRIGELDLRVTASLGFAVRMAATVSLAELMQHADRALYAAKRSGRDRVVDSDAIPAAA</sequence>
<dbReference type="EC" id="2.7.7.65" evidence="1"/>
<evidence type="ECO:0000256" key="2">
    <source>
        <dbReference type="ARBA" id="ARBA00034247"/>
    </source>
</evidence>
<dbReference type="EMBL" id="JAMOIM010000074">
    <property type="protein sequence ID" value="MCW6512915.1"/>
    <property type="molecule type" value="Genomic_DNA"/>
</dbReference>
<protein>
    <recommendedName>
        <fullName evidence="1">diguanylate cyclase</fullName>
        <ecNumber evidence="1">2.7.7.65</ecNumber>
    </recommendedName>
</protein>
<dbReference type="InterPro" id="IPR043128">
    <property type="entry name" value="Rev_trsase/Diguanyl_cyclase"/>
</dbReference>
<evidence type="ECO:0000313" key="4">
    <source>
        <dbReference type="EMBL" id="MCW6512915.1"/>
    </source>
</evidence>
<dbReference type="FunFam" id="3.30.70.270:FF:000001">
    <property type="entry name" value="Diguanylate cyclase domain protein"/>
    <property type="match status" value="1"/>
</dbReference>
<dbReference type="Gene3D" id="3.30.70.270">
    <property type="match status" value="1"/>
</dbReference>
<dbReference type="SMART" id="SM00267">
    <property type="entry name" value="GGDEF"/>
    <property type="match status" value="1"/>
</dbReference>
<evidence type="ECO:0000259" key="3">
    <source>
        <dbReference type="PROSITE" id="PS50887"/>
    </source>
</evidence>
<dbReference type="AlphaFoldDB" id="A0AA41Z509"/>
<keyword evidence="5" id="KW-1185">Reference proteome</keyword>
<dbReference type="SUPFAM" id="SSF55073">
    <property type="entry name" value="Nucleotide cyclase"/>
    <property type="match status" value="1"/>
</dbReference>
<dbReference type="PANTHER" id="PTHR45138:SF9">
    <property type="entry name" value="DIGUANYLATE CYCLASE DGCM-RELATED"/>
    <property type="match status" value="1"/>
</dbReference>
<dbReference type="GO" id="GO:0052621">
    <property type="term" value="F:diguanylate cyclase activity"/>
    <property type="evidence" value="ECO:0007669"/>
    <property type="project" value="UniProtKB-EC"/>
</dbReference>
<dbReference type="CDD" id="cd01949">
    <property type="entry name" value="GGDEF"/>
    <property type="match status" value="1"/>
</dbReference>
<comment type="catalytic activity">
    <reaction evidence="2">
        <text>2 GTP = 3',3'-c-di-GMP + 2 diphosphate</text>
        <dbReference type="Rhea" id="RHEA:24898"/>
        <dbReference type="ChEBI" id="CHEBI:33019"/>
        <dbReference type="ChEBI" id="CHEBI:37565"/>
        <dbReference type="ChEBI" id="CHEBI:58805"/>
        <dbReference type="EC" id="2.7.7.65"/>
    </reaction>
</comment>
<dbReference type="Gene3D" id="3.30.450.20">
    <property type="entry name" value="PAS domain"/>
    <property type="match status" value="1"/>
</dbReference>
<dbReference type="PROSITE" id="PS50887">
    <property type="entry name" value="GGDEF"/>
    <property type="match status" value="1"/>
</dbReference>
<dbReference type="GO" id="GO:0043709">
    <property type="term" value="P:cell adhesion involved in single-species biofilm formation"/>
    <property type="evidence" value="ECO:0007669"/>
    <property type="project" value="TreeGrafter"/>
</dbReference>
<feature type="domain" description="GGDEF" evidence="3">
    <location>
        <begin position="300"/>
        <end position="433"/>
    </location>
</feature>
<reference evidence="4" key="1">
    <citation type="submission" date="2022-05" db="EMBL/GenBank/DDBJ databases">
        <authorList>
            <person name="Pankratov T."/>
        </authorList>
    </citation>
    <scope>NUCLEOTIDE SEQUENCE</scope>
    <source>
        <strain evidence="4">BP6-180914</strain>
    </source>
</reference>
<name>A0AA41Z509_9HYPH</name>
<evidence type="ECO:0000256" key="1">
    <source>
        <dbReference type="ARBA" id="ARBA00012528"/>
    </source>
</evidence>
<dbReference type="InterPro" id="IPR050469">
    <property type="entry name" value="Diguanylate_Cyclase"/>
</dbReference>
<gene>
    <name evidence="4" type="ORF">M8523_34135</name>
</gene>
<dbReference type="RefSeq" id="WP_282589292.1">
    <property type="nucleotide sequence ID" value="NZ_JAMOIM010000074.1"/>
</dbReference>
<dbReference type="InterPro" id="IPR000160">
    <property type="entry name" value="GGDEF_dom"/>
</dbReference>
<dbReference type="NCBIfam" id="TIGR00254">
    <property type="entry name" value="GGDEF"/>
    <property type="match status" value="1"/>
</dbReference>
<comment type="caution">
    <text evidence="4">The sequence shown here is derived from an EMBL/GenBank/DDBJ whole genome shotgun (WGS) entry which is preliminary data.</text>
</comment>
<accession>A0AA41Z509</accession>
<dbReference type="GO" id="GO:1902201">
    <property type="term" value="P:negative regulation of bacterial-type flagellum-dependent cell motility"/>
    <property type="evidence" value="ECO:0007669"/>
    <property type="project" value="TreeGrafter"/>
</dbReference>